<sequence>MPDTISTPVGTLTIHQPDQGPALAQGTTYEWHPEGIFFLIQLNEEHSTTQLPYGFIRDKLHHLDRYCRDARQFLIAEFGCPDGEESTFITHPEVTFWDNAYWSVRFAEGTLDICRPNGVLVHWKGDHIIGYDDLSLKEKS</sequence>
<dbReference type="Proteomes" id="UP000078148">
    <property type="component" value="Chromosome"/>
</dbReference>
<evidence type="ECO:0000313" key="2">
    <source>
        <dbReference type="Proteomes" id="UP000078148"/>
    </source>
</evidence>
<dbReference type="EMBL" id="CP013023">
    <property type="protein sequence ID" value="ANF95595.1"/>
    <property type="molecule type" value="Genomic_DNA"/>
</dbReference>
<dbReference type="RefSeq" id="WP_060532668.1">
    <property type="nucleotide sequence ID" value="NZ_CP013023.1"/>
</dbReference>
<proteinExistence type="predicted"/>
<name>A0A172ZD78_9BACL</name>
<organism evidence="1 2">
    <name type="scientific">Paenibacillus bovis</name>
    <dbReference type="NCBI Taxonomy" id="1616788"/>
    <lineage>
        <taxon>Bacteria</taxon>
        <taxon>Bacillati</taxon>
        <taxon>Bacillota</taxon>
        <taxon>Bacilli</taxon>
        <taxon>Bacillales</taxon>
        <taxon>Paenibacillaceae</taxon>
        <taxon>Paenibacillus</taxon>
    </lineage>
</organism>
<reference evidence="2" key="1">
    <citation type="submission" date="2015-10" db="EMBL/GenBank/DDBJ databases">
        <title>Genome of Paenibacillus bovis sp. nov.</title>
        <authorList>
            <person name="Wu Z."/>
            <person name="Gao C."/>
            <person name="Liu Z."/>
            <person name="Zheng H."/>
        </authorList>
    </citation>
    <scope>NUCLEOTIDE SEQUENCE [LARGE SCALE GENOMIC DNA]</scope>
    <source>
        <strain evidence="2">BD3526</strain>
    </source>
</reference>
<evidence type="ECO:0000313" key="1">
    <source>
        <dbReference type="EMBL" id="ANF95595.1"/>
    </source>
</evidence>
<protein>
    <submittedName>
        <fullName evidence="1">Uncharacterized protein</fullName>
    </submittedName>
</protein>
<gene>
    <name evidence="1" type="ORF">AR543_05980</name>
</gene>
<accession>A0A172ZD78</accession>
<dbReference type="AlphaFoldDB" id="A0A172ZD78"/>
<dbReference type="OrthoDB" id="2611054at2"/>
<reference evidence="1 2" key="2">
    <citation type="journal article" date="2016" name="Int. J. Syst. Evol. Microbiol.">
        <title>Paenibacillus bovis sp. nov., isolated from raw yak (Bos grunniens) milk.</title>
        <authorList>
            <person name="Gao C."/>
            <person name="Han J."/>
            <person name="Liu Z."/>
            <person name="Xu X."/>
            <person name="Hang F."/>
            <person name="Wu Z."/>
        </authorList>
    </citation>
    <scope>NUCLEOTIDE SEQUENCE [LARGE SCALE GENOMIC DNA]</scope>
    <source>
        <strain evidence="1 2">BD3526</strain>
    </source>
</reference>
<keyword evidence="2" id="KW-1185">Reference proteome</keyword>
<dbReference type="KEGG" id="pbv:AR543_05980"/>